<evidence type="ECO:0000313" key="4">
    <source>
        <dbReference type="Proteomes" id="UP000197535"/>
    </source>
</evidence>
<dbReference type="Proteomes" id="UP000197535">
    <property type="component" value="Unassembled WGS sequence"/>
</dbReference>
<keyword evidence="4" id="KW-1185">Reference proteome</keyword>
<gene>
    <name evidence="3" type="ORF">AYR66_27465</name>
</gene>
<comment type="caution">
    <text evidence="3">The sequence shown here is derived from an EMBL/GenBank/DDBJ whole genome shotgun (WGS) entry which is preliminary data.</text>
</comment>
<dbReference type="CDD" id="cd01949">
    <property type="entry name" value="GGDEF"/>
    <property type="match status" value="1"/>
</dbReference>
<evidence type="ECO:0000259" key="2">
    <source>
        <dbReference type="PROSITE" id="PS50887"/>
    </source>
</evidence>
<proteinExistence type="predicted"/>
<dbReference type="Pfam" id="PF13185">
    <property type="entry name" value="GAF_2"/>
    <property type="match status" value="1"/>
</dbReference>
<feature type="domain" description="GGDEF" evidence="2">
    <location>
        <begin position="225"/>
        <end position="357"/>
    </location>
</feature>
<dbReference type="Gene3D" id="3.30.70.270">
    <property type="match status" value="1"/>
</dbReference>
<dbReference type="PANTHER" id="PTHR44757">
    <property type="entry name" value="DIGUANYLATE CYCLASE DGCP"/>
    <property type="match status" value="1"/>
</dbReference>
<dbReference type="EMBL" id="LSTO01000001">
    <property type="protein sequence ID" value="OWW23095.1"/>
    <property type="molecule type" value="Genomic_DNA"/>
</dbReference>
<evidence type="ECO:0000259" key="1">
    <source>
        <dbReference type="PROSITE" id="PS50883"/>
    </source>
</evidence>
<protein>
    <recommendedName>
        <fullName evidence="5">Phospholipase</fullName>
    </recommendedName>
</protein>
<dbReference type="Gene3D" id="3.20.20.450">
    <property type="entry name" value="EAL domain"/>
    <property type="match status" value="1"/>
</dbReference>
<organism evidence="3 4">
    <name type="scientific">Noviherbaspirillum denitrificans</name>
    <dbReference type="NCBI Taxonomy" id="1968433"/>
    <lineage>
        <taxon>Bacteria</taxon>
        <taxon>Pseudomonadati</taxon>
        <taxon>Pseudomonadota</taxon>
        <taxon>Betaproteobacteria</taxon>
        <taxon>Burkholderiales</taxon>
        <taxon>Oxalobacteraceae</taxon>
        <taxon>Noviherbaspirillum</taxon>
    </lineage>
</organism>
<dbReference type="SMART" id="SM00267">
    <property type="entry name" value="GGDEF"/>
    <property type="match status" value="1"/>
</dbReference>
<dbReference type="InterPro" id="IPR029016">
    <property type="entry name" value="GAF-like_dom_sf"/>
</dbReference>
<dbReference type="PROSITE" id="PS50883">
    <property type="entry name" value="EAL"/>
    <property type="match status" value="1"/>
</dbReference>
<dbReference type="AlphaFoldDB" id="A0A254TKQ6"/>
<sequence>MENELARVHRALRTLSAGNRCLLRASNEQELLTEMCRVIVEKGGYRVACVCYAVHDDQKNIRWMAAVGTDIARMAAFNHSWADNERGVSATGTAIRTGLPVVGRMLSDPIYSNSVFSTLREQAERDGFTSVTALPLRVDGQVIGCLLMGAAEPDAFDEAEVKLLNELADDLAYGIENQRVREQHRSAQATIARLAYYDPLTGLPNRTCLHEQLEEAMQAARQQHHAIALLHMEIGRFHEINKVIGYRAVDELLRELATRLSDCCAGKGTLARVGETAFALMISHSNVDHATRLAHQLLDKLRAPVHVAGLLLDAQACIGLAMFPGHATDADALIRRANAAMHLARPTGGGFAIYMGGLEQEYTRRLALMGDLHRAITENELRLFCQPKVDIATRAFTGAEALVRWEHPQHGLIATAEFVKLAEQAGTITPLTHWMLEAAFSQGYAWQEAGTARTLAVNLSVHDLYSPGLVDRIAGLFTTWGLSSDLIQFELTESALMTDPELAQQTLARLKDLGVTLVIDDFGTGYSGLSYLQRLPVDGIKIDQSFVMPLVTNADSEVIVRSTIELGHNLGLQVVAEGVESRAVWERLAMLGCDAAQGYLIAKPLPAERLPEWEREWALV</sequence>
<dbReference type="Gene3D" id="3.30.450.40">
    <property type="match status" value="1"/>
</dbReference>
<dbReference type="Pfam" id="PF00990">
    <property type="entry name" value="GGDEF"/>
    <property type="match status" value="1"/>
</dbReference>
<dbReference type="InterPro" id="IPR035919">
    <property type="entry name" value="EAL_sf"/>
</dbReference>
<dbReference type="SUPFAM" id="SSF141868">
    <property type="entry name" value="EAL domain-like"/>
    <property type="match status" value="1"/>
</dbReference>
<dbReference type="Pfam" id="PF00563">
    <property type="entry name" value="EAL"/>
    <property type="match status" value="1"/>
</dbReference>
<dbReference type="InterPro" id="IPR052155">
    <property type="entry name" value="Biofilm_reg_signaling"/>
</dbReference>
<name>A0A254TKQ6_9BURK</name>
<dbReference type="SUPFAM" id="SSF55073">
    <property type="entry name" value="Nucleotide cyclase"/>
    <property type="match status" value="1"/>
</dbReference>
<dbReference type="CDD" id="cd01948">
    <property type="entry name" value="EAL"/>
    <property type="match status" value="1"/>
</dbReference>
<dbReference type="SMART" id="SM00052">
    <property type="entry name" value="EAL"/>
    <property type="match status" value="1"/>
</dbReference>
<accession>A0A254TKQ6</accession>
<dbReference type="InterPro" id="IPR029787">
    <property type="entry name" value="Nucleotide_cyclase"/>
</dbReference>
<dbReference type="SUPFAM" id="SSF55781">
    <property type="entry name" value="GAF domain-like"/>
    <property type="match status" value="1"/>
</dbReference>
<reference evidence="3 4" key="1">
    <citation type="submission" date="2016-02" db="EMBL/GenBank/DDBJ databases">
        <authorList>
            <person name="Wen L."/>
            <person name="He K."/>
            <person name="Yang H."/>
        </authorList>
    </citation>
    <scope>NUCLEOTIDE SEQUENCE [LARGE SCALE GENOMIC DNA]</scope>
    <source>
        <strain evidence="3 4">TSA40</strain>
    </source>
</reference>
<evidence type="ECO:0000313" key="3">
    <source>
        <dbReference type="EMBL" id="OWW23095.1"/>
    </source>
</evidence>
<dbReference type="PROSITE" id="PS50887">
    <property type="entry name" value="GGDEF"/>
    <property type="match status" value="1"/>
</dbReference>
<feature type="domain" description="EAL" evidence="1">
    <location>
        <begin position="365"/>
        <end position="618"/>
    </location>
</feature>
<dbReference type="InterPro" id="IPR043128">
    <property type="entry name" value="Rev_trsase/Diguanyl_cyclase"/>
</dbReference>
<dbReference type="PANTHER" id="PTHR44757:SF2">
    <property type="entry name" value="BIOFILM ARCHITECTURE MAINTENANCE PROTEIN MBAA"/>
    <property type="match status" value="1"/>
</dbReference>
<evidence type="ECO:0008006" key="5">
    <source>
        <dbReference type="Google" id="ProtNLM"/>
    </source>
</evidence>
<dbReference type="InterPro" id="IPR000160">
    <property type="entry name" value="GGDEF_dom"/>
</dbReference>
<dbReference type="InterPro" id="IPR003018">
    <property type="entry name" value="GAF"/>
</dbReference>
<dbReference type="NCBIfam" id="TIGR00254">
    <property type="entry name" value="GGDEF"/>
    <property type="match status" value="1"/>
</dbReference>
<dbReference type="SMART" id="SM00065">
    <property type="entry name" value="GAF"/>
    <property type="match status" value="1"/>
</dbReference>
<dbReference type="InterPro" id="IPR001633">
    <property type="entry name" value="EAL_dom"/>
</dbReference>